<accession>A0A7L9FH80</accession>
<evidence type="ECO:0000313" key="2">
    <source>
        <dbReference type="Proteomes" id="UP000594121"/>
    </source>
</evidence>
<protein>
    <submittedName>
        <fullName evidence="1">Uncharacterized protein</fullName>
    </submittedName>
</protein>
<gene>
    <name evidence="1" type="ORF">IG193_05770</name>
</gene>
<dbReference type="InterPro" id="IPR012340">
    <property type="entry name" value="NA-bd_OB-fold"/>
</dbReference>
<sequence length="119" mass="13027">MQGRVTGVEMLSYADVARLRIEGESGVFEVEIPLKVLKEVGINPLPGSGIEIGVEKSASDFEGWDIVLSGEVYLRQESQNRLYISAGGLQIVIPISVATGFNNVGDKVYVKLRFQRGRD</sequence>
<dbReference type="InParanoid" id="A0A7L9FH80"/>
<dbReference type="RefSeq" id="WP_192818248.1">
    <property type="nucleotide sequence ID" value="NZ_CP062310.1"/>
</dbReference>
<reference evidence="1 2" key="1">
    <citation type="submission" date="2020-10" db="EMBL/GenBank/DDBJ databases">
        <title>Thermofilum lucidum 3507LT sp. nov. a novel member of Thermofilaceae family isolated from Chile hot spring, and proposal of description order Thermofilales.</title>
        <authorList>
            <person name="Zayulina K.S."/>
            <person name="Elcheninov A.G."/>
            <person name="Toshchakov S.V."/>
            <person name="Kublanov I.V."/>
        </authorList>
    </citation>
    <scope>NUCLEOTIDE SEQUENCE [LARGE SCALE GENOMIC DNA]</scope>
    <source>
        <strain evidence="1 2">3507LT</strain>
    </source>
</reference>
<organism evidence="1 2">
    <name type="scientific">Infirmifilum lucidum</name>
    <dbReference type="NCBI Taxonomy" id="2776706"/>
    <lineage>
        <taxon>Archaea</taxon>
        <taxon>Thermoproteota</taxon>
        <taxon>Thermoprotei</taxon>
        <taxon>Thermofilales</taxon>
        <taxon>Thermofilaceae</taxon>
        <taxon>Infirmifilum</taxon>
    </lineage>
</organism>
<proteinExistence type="predicted"/>
<dbReference type="GeneID" id="59149384"/>
<name>A0A7L9FH80_9CREN</name>
<dbReference type="KEGG" id="thel:IG193_05770"/>
<keyword evidence="2" id="KW-1185">Reference proteome</keyword>
<dbReference type="Gene3D" id="2.40.50.140">
    <property type="entry name" value="Nucleic acid-binding proteins"/>
    <property type="match status" value="1"/>
</dbReference>
<dbReference type="Proteomes" id="UP000594121">
    <property type="component" value="Chromosome"/>
</dbReference>
<dbReference type="AlphaFoldDB" id="A0A7L9FH80"/>
<dbReference type="EMBL" id="CP062310">
    <property type="protein sequence ID" value="QOJ78276.1"/>
    <property type="molecule type" value="Genomic_DNA"/>
</dbReference>
<evidence type="ECO:0000313" key="1">
    <source>
        <dbReference type="EMBL" id="QOJ78276.1"/>
    </source>
</evidence>